<name>A0AA38G3E2_TAXCH</name>
<keyword evidence="2" id="KW-1185">Reference proteome</keyword>
<feature type="non-terminal residue" evidence="1">
    <location>
        <position position="1"/>
    </location>
</feature>
<organism evidence="1 2">
    <name type="scientific">Taxus chinensis</name>
    <name type="common">Chinese yew</name>
    <name type="synonym">Taxus wallichiana var. chinensis</name>
    <dbReference type="NCBI Taxonomy" id="29808"/>
    <lineage>
        <taxon>Eukaryota</taxon>
        <taxon>Viridiplantae</taxon>
        <taxon>Streptophyta</taxon>
        <taxon>Embryophyta</taxon>
        <taxon>Tracheophyta</taxon>
        <taxon>Spermatophyta</taxon>
        <taxon>Pinopsida</taxon>
        <taxon>Pinidae</taxon>
        <taxon>Conifers II</taxon>
        <taxon>Cupressales</taxon>
        <taxon>Taxaceae</taxon>
        <taxon>Taxus</taxon>
    </lineage>
</organism>
<feature type="non-terminal residue" evidence="1">
    <location>
        <position position="80"/>
    </location>
</feature>
<protein>
    <submittedName>
        <fullName evidence="1">Uncharacterized protein</fullName>
    </submittedName>
</protein>
<dbReference type="AlphaFoldDB" id="A0AA38G3E2"/>
<dbReference type="Proteomes" id="UP000824469">
    <property type="component" value="Unassembled WGS sequence"/>
</dbReference>
<dbReference type="EMBL" id="JAHRHJ020000005">
    <property type="protein sequence ID" value="KAH9315924.1"/>
    <property type="molecule type" value="Genomic_DNA"/>
</dbReference>
<reference evidence="1 2" key="1">
    <citation type="journal article" date="2021" name="Nat. Plants">
        <title>The Taxus genome provides insights into paclitaxel biosynthesis.</title>
        <authorList>
            <person name="Xiong X."/>
            <person name="Gou J."/>
            <person name="Liao Q."/>
            <person name="Li Y."/>
            <person name="Zhou Q."/>
            <person name="Bi G."/>
            <person name="Li C."/>
            <person name="Du R."/>
            <person name="Wang X."/>
            <person name="Sun T."/>
            <person name="Guo L."/>
            <person name="Liang H."/>
            <person name="Lu P."/>
            <person name="Wu Y."/>
            <person name="Zhang Z."/>
            <person name="Ro D.K."/>
            <person name="Shang Y."/>
            <person name="Huang S."/>
            <person name="Yan J."/>
        </authorList>
    </citation>
    <scope>NUCLEOTIDE SEQUENCE [LARGE SCALE GENOMIC DNA]</scope>
    <source>
        <strain evidence="1">Ta-2019</strain>
    </source>
</reference>
<gene>
    <name evidence="1" type="ORF">KI387_024551</name>
</gene>
<evidence type="ECO:0000313" key="1">
    <source>
        <dbReference type="EMBL" id="KAH9315924.1"/>
    </source>
</evidence>
<proteinExistence type="predicted"/>
<evidence type="ECO:0000313" key="2">
    <source>
        <dbReference type="Proteomes" id="UP000824469"/>
    </source>
</evidence>
<sequence>AVCSWDSWDAKSRIGRKRKKLPKSFVPGSPGQLGQRYTRDADRPVWRKSVHFGWFGDICPGQSGTVGTEVREVRVGHESA</sequence>
<accession>A0AA38G3E2</accession>
<comment type="caution">
    <text evidence="1">The sequence shown here is derived from an EMBL/GenBank/DDBJ whole genome shotgun (WGS) entry which is preliminary data.</text>
</comment>